<dbReference type="InterPro" id="IPR041827">
    <property type="entry name" value="CpdB_N"/>
</dbReference>
<evidence type="ECO:0000256" key="7">
    <source>
        <dbReference type="ARBA" id="ARBA00022723"/>
    </source>
</evidence>
<keyword evidence="7" id="KW-0479">Metal-binding</keyword>
<dbReference type="CDD" id="cd07410">
    <property type="entry name" value="MPP_CpdB_N"/>
    <property type="match status" value="1"/>
</dbReference>
<evidence type="ECO:0000256" key="2">
    <source>
        <dbReference type="ARBA" id="ARBA00001730"/>
    </source>
</evidence>
<dbReference type="GO" id="GO:0000166">
    <property type="term" value="F:nucleotide binding"/>
    <property type="evidence" value="ECO:0007669"/>
    <property type="project" value="UniProtKB-KW"/>
</dbReference>
<dbReference type="InterPro" id="IPR006179">
    <property type="entry name" value="5_nucleotidase/apyrase"/>
</dbReference>
<dbReference type="RefSeq" id="WP_034651379.1">
    <property type="nucleotide sequence ID" value="NZ_BCVB01000010.1"/>
</dbReference>
<dbReference type="SUPFAM" id="SSF55816">
    <property type="entry name" value="5'-nucleotidase (syn. UDP-sugar hydrolase), C-terminal domain"/>
    <property type="match status" value="2"/>
</dbReference>
<comment type="subcellular location">
    <subcellularLocation>
        <location evidence="4">Secreted</location>
        <location evidence="4">Cell wall</location>
        <topology evidence="4">Peptidoglycan-anchor</topology>
    </subcellularLocation>
</comment>
<evidence type="ECO:0000256" key="11">
    <source>
        <dbReference type="ARBA" id="ARBA00023088"/>
    </source>
</evidence>
<dbReference type="Proteomes" id="UP000031829">
    <property type="component" value="Chromosome"/>
</dbReference>
<evidence type="ECO:0000256" key="9">
    <source>
        <dbReference type="ARBA" id="ARBA00022741"/>
    </source>
</evidence>
<keyword evidence="5" id="KW-0134">Cell wall</keyword>
<dbReference type="InterPro" id="IPR006146">
    <property type="entry name" value="5'-Nucleotdase_CS"/>
</dbReference>
<evidence type="ECO:0000256" key="8">
    <source>
        <dbReference type="ARBA" id="ARBA00022729"/>
    </source>
</evidence>
<dbReference type="GO" id="GO:0030288">
    <property type="term" value="C:outer membrane-bounded periplasmic space"/>
    <property type="evidence" value="ECO:0007669"/>
    <property type="project" value="TreeGrafter"/>
</dbReference>
<dbReference type="KEGG" id="bmeg:BG04_5167"/>
<evidence type="ECO:0000259" key="14">
    <source>
        <dbReference type="Pfam" id="PF02872"/>
    </source>
</evidence>
<dbReference type="SUPFAM" id="SSF56300">
    <property type="entry name" value="Metallo-dependent phosphatases"/>
    <property type="match status" value="2"/>
</dbReference>
<dbReference type="GO" id="GO:0008663">
    <property type="term" value="F:2',3'-cyclic-nucleotide 2'-phosphodiesterase activity"/>
    <property type="evidence" value="ECO:0007669"/>
    <property type="project" value="UniProtKB-EC"/>
</dbReference>
<feature type="domain" description="Calcineurin-like phosphoesterase" evidence="13">
    <location>
        <begin position="707"/>
        <end position="939"/>
    </location>
</feature>
<dbReference type="InterPro" id="IPR029052">
    <property type="entry name" value="Metallo-depent_PP-like"/>
</dbReference>
<evidence type="ECO:0000256" key="12">
    <source>
        <dbReference type="ARBA" id="ARBA00023268"/>
    </source>
</evidence>
<protein>
    <submittedName>
        <fullName evidence="15">Uncharacterized protein</fullName>
    </submittedName>
</protein>
<dbReference type="Pfam" id="PF02872">
    <property type="entry name" value="5_nucleotid_C"/>
    <property type="match status" value="2"/>
</dbReference>
<feature type="domain" description="Calcineurin-like phosphoesterase" evidence="13">
    <location>
        <begin position="60"/>
        <end position="300"/>
    </location>
</feature>
<reference evidence="15 16" key="1">
    <citation type="journal article" date="2015" name="Genome Announc.">
        <title>Complete genome sequences for 35 biothreat assay-relevant bacillus species.</title>
        <authorList>
            <person name="Johnson S.L."/>
            <person name="Daligault H.E."/>
            <person name="Davenport K.W."/>
            <person name="Jaissle J."/>
            <person name="Frey K.G."/>
            <person name="Ladner J.T."/>
            <person name="Broomall S.M."/>
            <person name="Bishop-Lilly K.A."/>
            <person name="Bruce D.C."/>
            <person name="Gibbons H.S."/>
            <person name="Coyne S.R."/>
            <person name="Lo C.C."/>
            <person name="Meincke L."/>
            <person name="Munk A.C."/>
            <person name="Koroleva G.I."/>
            <person name="Rosenzweig C.N."/>
            <person name="Palacios G.F."/>
            <person name="Redden C.L."/>
            <person name="Minogue T.D."/>
            <person name="Chain P.S."/>
        </authorList>
    </citation>
    <scope>NUCLEOTIDE SEQUENCE [LARGE SCALE GENOMIC DNA]</scope>
    <source>
        <strain evidence="16">ATCC 14581 / DSM 32 / JCM 2506 / NBRC 15308 / NCIMB 9376 / NCTC 10342 / NRRL B-14308 / VKM B-512</strain>
    </source>
</reference>
<dbReference type="InterPro" id="IPR008334">
    <property type="entry name" value="5'-Nucleotdase_C"/>
</dbReference>
<keyword evidence="11" id="KW-0572">Peptidoglycan-anchor</keyword>
<evidence type="ECO:0000259" key="13">
    <source>
        <dbReference type="Pfam" id="PF00149"/>
    </source>
</evidence>
<dbReference type="AlphaFoldDB" id="A0A0B6ARD3"/>
<evidence type="ECO:0000256" key="1">
    <source>
        <dbReference type="ARBA" id="ARBA00000527"/>
    </source>
</evidence>
<dbReference type="InterPro" id="IPR004843">
    <property type="entry name" value="Calcineurin-like_PHP"/>
</dbReference>
<dbReference type="NCBIfam" id="NF006936">
    <property type="entry name" value="PRK09419.1-3"/>
    <property type="match status" value="1"/>
</dbReference>
<dbReference type="GO" id="GO:0046872">
    <property type="term" value="F:metal ion binding"/>
    <property type="evidence" value="ECO:0007669"/>
    <property type="project" value="UniProtKB-KW"/>
</dbReference>
<evidence type="ECO:0000256" key="4">
    <source>
        <dbReference type="ARBA" id="ARBA00004168"/>
    </source>
</evidence>
<dbReference type="NCBIfam" id="NF006938">
    <property type="entry name" value="PRK09420.1"/>
    <property type="match status" value="1"/>
</dbReference>
<evidence type="ECO:0000256" key="3">
    <source>
        <dbReference type="ARBA" id="ARBA00001968"/>
    </source>
</evidence>
<keyword evidence="8" id="KW-0732">Signal</keyword>
<dbReference type="GO" id="GO:0008254">
    <property type="term" value="F:3'-nucleotidase activity"/>
    <property type="evidence" value="ECO:0007669"/>
    <property type="project" value="UniProtKB-EC"/>
</dbReference>
<dbReference type="PRINTS" id="PR01607">
    <property type="entry name" value="APYRASEFAMLY"/>
</dbReference>
<dbReference type="HOGENOM" id="CLU_003411_0_1_9"/>
<dbReference type="PROSITE" id="PS00786">
    <property type="entry name" value="5_NUCLEOTIDASE_2"/>
    <property type="match status" value="2"/>
</dbReference>
<keyword evidence="12" id="KW-0511">Multifunctional enzyme</keyword>
<comment type="cofactor">
    <cofactor evidence="3">
        <name>a divalent metal cation</name>
        <dbReference type="ChEBI" id="CHEBI:60240"/>
    </cofactor>
</comment>
<organism evidence="15 16">
    <name type="scientific">Priestia megaterium (strain ATCC 14581 / DSM 32 / CCUG 1817 / JCM 2506 / NBRC 15308 / NCIMB 9376 / NCTC 10342 / NRRL B-14308 / VKM B-512 / Ford 19)</name>
    <name type="common">Bacillus megaterium</name>
    <dbReference type="NCBI Taxonomy" id="1348623"/>
    <lineage>
        <taxon>Bacteria</taxon>
        <taxon>Bacillati</taxon>
        <taxon>Bacillota</taxon>
        <taxon>Bacilli</taxon>
        <taxon>Bacillales</taxon>
        <taxon>Bacillaceae</taxon>
        <taxon>Priestia</taxon>
    </lineage>
</organism>
<gene>
    <name evidence="15" type="ORF">BG04_5167</name>
</gene>
<dbReference type="GeneID" id="93643127"/>
<evidence type="ECO:0000313" key="15">
    <source>
        <dbReference type="EMBL" id="AJI22394.1"/>
    </source>
</evidence>
<dbReference type="GO" id="GO:0009166">
    <property type="term" value="P:nucleotide catabolic process"/>
    <property type="evidence" value="ECO:0007669"/>
    <property type="project" value="InterPro"/>
</dbReference>
<dbReference type="GO" id="GO:0008253">
    <property type="term" value="F:5'-nucleotidase activity"/>
    <property type="evidence" value="ECO:0007669"/>
    <property type="project" value="TreeGrafter"/>
</dbReference>
<dbReference type="PANTHER" id="PTHR11575">
    <property type="entry name" value="5'-NUCLEOTIDASE-RELATED"/>
    <property type="match status" value="1"/>
</dbReference>
<dbReference type="EMBL" id="CP009920">
    <property type="protein sequence ID" value="AJI22394.1"/>
    <property type="molecule type" value="Genomic_DNA"/>
</dbReference>
<keyword evidence="9" id="KW-0547">Nucleotide-binding</keyword>
<evidence type="ECO:0000256" key="5">
    <source>
        <dbReference type="ARBA" id="ARBA00022512"/>
    </source>
</evidence>
<comment type="catalytic activity">
    <reaction evidence="2">
        <text>a nucleoside 2',3'-cyclic phosphate + H2O = a nucleoside 3'-phosphate + H(+)</text>
        <dbReference type="Rhea" id="RHEA:19621"/>
        <dbReference type="ChEBI" id="CHEBI:15377"/>
        <dbReference type="ChEBI" id="CHEBI:15378"/>
        <dbReference type="ChEBI" id="CHEBI:66949"/>
        <dbReference type="ChEBI" id="CHEBI:66954"/>
        <dbReference type="EC" id="3.1.4.16"/>
    </reaction>
</comment>
<evidence type="ECO:0000313" key="16">
    <source>
        <dbReference type="Proteomes" id="UP000031829"/>
    </source>
</evidence>
<name>A0A0B6ARD3_PRIM2</name>
<evidence type="ECO:0000256" key="6">
    <source>
        <dbReference type="ARBA" id="ARBA00022525"/>
    </source>
</evidence>
<feature type="domain" description="5'-Nucleotidase C-terminal" evidence="14">
    <location>
        <begin position="415"/>
        <end position="613"/>
    </location>
</feature>
<proteinExistence type="predicted"/>
<comment type="catalytic activity">
    <reaction evidence="1">
        <text>a ribonucleoside 3'-phosphate + H2O = a ribonucleoside + phosphate</text>
        <dbReference type="Rhea" id="RHEA:10144"/>
        <dbReference type="ChEBI" id="CHEBI:13197"/>
        <dbReference type="ChEBI" id="CHEBI:15377"/>
        <dbReference type="ChEBI" id="CHEBI:18254"/>
        <dbReference type="ChEBI" id="CHEBI:43474"/>
        <dbReference type="EC" id="3.1.3.6"/>
    </reaction>
</comment>
<dbReference type="Pfam" id="PF00149">
    <property type="entry name" value="Metallophos"/>
    <property type="match status" value="2"/>
</dbReference>
<feature type="domain" description="5'-Nucleotidase C-terminal" evidence="14">
    <location>
        <begin position="1011"/>
        <end position="1152"/>
    </location>
</feature>
<dbReference type="GO" id="GO:0008768">
    <property type="term" value="F:UDP-sugar diphosphatase activity"/>
    <property type="evidence" value="ECO:0007669"/>
    <property type="project" value="TreeGrafter"/>
</dbReference>
<keyword evidence="6" id="KW-0964">Secreted</keyword>
<dbReference type="Gene3D" id="3.60.21.10">
    <property type="match status" value="2"/>
</dbReference>
<dbReference type="InterPro" id="IPR036907">
    <property type="entry name" value="5'-Nucleotdase_C_sf"/>
</dbReference>
<dbReference type="PANTHER" id="PTHR11575:SF24">
    <property type="entry name" value="5'-NUCLEOTIDASE"/>
    <property type="match status" value="1"/>
</dbReference>
<dbReference type="Gene3D" id="3.90.780.10">
    <property type="entry name" value="5'-Nucleotidase, C-terminal domain"/>
    <property type="match status" value="2"/>
</dbReference>
<dbReference type="FunFam" id="3.60.21.10:FF:000052">
    <property type="entry name" value="Endonuclease YhcR"/>
    <property type="match status" value="1"/>
</dbReference>
<accession>A0A0B6ARD3</accession>
<evidence type="ECO:0000256" key="10">
    <source>
        <dbReference type="ARBA" id="ARBA00022801"/>
    </source>
</evidence>
<keyword evidence="10" id="KW-0378">Hydrolase</keyword>
<sequence>MKKNKSSKTKKILSTSLALSLLSMPLLTTQAGAEERHPGQSSQQSKHQGHNKKDALVNIRLMETTDVHTNLLNYDYFKDASYEKVGLAKTATLIKNARKEVKNSLLVDNGDLIQGTPLGTYKAKIDPLKKGEVHPVFKAMNQLDYDIATLGNHEFNYGLDFLTEAYNDANFPYINANVYVDDHDNNPKNDKNKFTPYKIMNKKVVDENGKKRTIKVGFIGFVPPQINDWDKANLDGKVITKGIVETANKYIPEMKKKGADVVVAMAHSGFSSNKQNTEDVIYSLSEVKGIDAITFSHTHKVFPAKTEASLDGLFLGADKKPLPGVDNAKGTINGVPAVQAGYGGGSLGLIDLTLKEEKGKWKVVSSQSSTRETYKDVKDASGKTVTQSTVEPDKGVVKAVQKDHDATVKYVNTPIGKTTDDIHSYFSLVKDDPSIQVVTNAQKDYVEKYVSQNKPEYKDLPILSVGAPFKAGRNGVDEYTEIKKGDLTIRSAGDLYLYDNTLKAVKVKGSVVKDWIDMSAGKFNQITPNKTEEQELLNPSFPVYNFDVIDGVQYQIDVTKPAKYDVNGNVIHGDSSRVVNLTYNGKPVDPNQEFIVVTNNYRAGGGGNFPGLKGSELVVDSADENRQILMDYITEQKEITPTADDNWSIAPINGTANVTFTSSPRGESYLTEGSNITYTNKTDDKGFGIYKINLNGESKDNTKVQLLGMNDLHGQLDTDTKINSNGQALLAGNMKYTAAAIRKQEAENPNTLLVHAGDMIGGSPLVSALFQDEPTVEVMESLGFDVGTLGNHEFDEGIAELHRMIEGGDHPKGTKGYDGMNFPVVAANAYDTSTDKLITEPYAIKEVGGKKIGFIGVVTQETPSMIVRKGNENLKITDEAAAIDKYTEELKKQGIKAIVVLAHNPSNQNGTPTEFDAADIAKKVDDEVDVIFSAHNHVYNNKVVDNKLIVQAYSYGSAFSDVDVEIDNTGDIVKKDAKIVTVYQKDYTPDPEVSSIMKKYEDLAAPIKAEVVGKSSTDLAKGYPSNGATGDIALGNLIADGMKAEMNADFALMNGGGVRSQLDAGDITYGDLFAIQPFGNVLNKVKLSGADLETVLNNQITSSGLDFHIAGFNYTWDGSTNKVVDITLPDGSKIDKEKEYTVVVNNYMYGNEKYGIGALSSDMEVGPEDLQATVNYIKTLNSPFEYKAEGRIQNVAAAKTAEQQEPTLKIAQ</sequence>